<feature type="compositionally biased region" description="Low complexity" evidence="2">
    <location>
        <begin position="390"/>
        <end position="401"/>
    </location>
</feature>
<feature type="compositionally biased region" description="Polar residues" evidence="2">
    <location>
        <begin position="154"/>
        <end position="172"/>
    </location>
</feature>
<protein>
    <submittedName>
        <fullName evidence="3">Protein SIP5</fullName>
    </submittedName>
</protein>
<accession>A0A2T0FKL5</accession>
<feature type="region of interest" description="Disordered" evidence="2">
    <location>
        <begin position="382"/>
        <end position="405"/>
    </location>
</feature>
<comment type="similarity">
    <text evidence="1">Belongs to the SIP5 family.</text>
</comment>
<feature type="region of interest" description="Disordered" evidence="2">
    <location>
        <begin position="150"/>
        <end position="215"/>
    </location>
</feature>
<dbReference type="GO" id="GO:0005737">
    <property type="term" value="C:cytoplasm"/>
    <property type="evidence" value="ECO:0007669"/>
    <property type="project" value="TreeGrafter"/>
</dbReference>
<dbReference type="Proteomes" id="UP000238350">
    <property type="component" value="Unassembled WGS sequence"/>
</dbReference>
<proteinExistence type="inferred from homology"/>
<dbReference type="PANTHER" id="PTHR31315">
    <property type="entry name" value="PROTEIN SIP5"/>
    <property type="match status" value="1"/>
</dbReference>
<reference evidence="3 4" key="1">
    <citation type="submission" date="2017-04" db="EMBL/GenBank/DDBJ databases">
        <title>Genome sequencing of [Candida] sorbophila.</title>
        <authorList>
            <person name="Ahn J.O."/>
        </authorList>
    </citation>
    <scope>NUCLEOTIDE SEQUENCE [LARGE SCALE GENOMIC DNA]</scope>
    <source>
        <strain evidence="3 4">DS02</strain>
    </source>
</reference>
<dbReference type="OrthoDB" id="21471at2759"/>
<dbReference type="InterPro" id="IPR039301">
    <property type="entry name" value="Sip5/DA2"/>
</dbReference>
<feature type="region of interest" description="Disordered" evidence="2">
    <location>
        <begin position="1"/>
        <end position="45"/>
    </location>
</feature>
<gene>
    <name evidence="3" type="ORF">B9G98_03135</name>
</gene>
<dbReference type="STRING" id="45607.A0A2T0FKL5"/>
<dbReference type="PANTHER" id="PTHR31315:SF1">
    <property type="entry name" value="PROTEIN SIP5"/>
    <property type="match status" value="1"/>
</dbReference>
<feature type="compositionally biased region" description="Polar residues" evidence="2">
    <location>
        <begin position="189"/>
        <end position="214"/>
    </location>
</feature>
<sequence>MGNTATKESRPHTAAASPTGRTSRGHRERDERGKSHKRDKVKPGYQLIIDPSEMVDGGYLYPQGVYSTPQDFKVDVVRDVIIRRKLAPFYKGLESVESNWTDEQLLAVIDGKLLPESFVAPSAAQAGDASSDPAIVAIGDQVDSLAIDDDSENAESCRSNSPVSTNQASSLPYSPAGANSKRPRHGSHTHTPGPQPSVSRRRANTTSVTQNTTSKVEERNAQAIWLYRNVHECPICFLVYPRLNNTRCCGQEICTECFVQIKRAAPHPPYGDASGQDNSASSDLQLISEPACCPYCAMTNLGIIFEAPPFEWGIPNPESLKPATLQGATKSESGPSKPRRLSVSHTHPDVVTTDQIRPDWESKLASARRKLARRAAAARRLHENSLLPAGGDSRTSSGRRGSNSHNFLHLTLNMTESQTRNLENRMIEEAIRQSLREV</sequence>
<dbReference type="CDD" id="cd24139">
    <property type="entry name" value="SIP5-like"/>
    <property type="match status" value="1"/>
</dbReference>
<name>A0A2T0FKL5_9ASCO</name>
<comment type="caution">
    <text evidence="3">The sequence shown here is derived from an EMBL/GenBank/DDBJ whole genome shotgun (WGS) entry which is preliminary data.</text>
</comment>
<dbReference type="GeneID" id="36516883"/>
<dbReference type="EMBL" id="NDIQ01000021">
    <property type="protein sequence ID" value="PRT55515.1"/>
    <property type="molecule type" value="Genomic_DNA"/>
</dbReference>
<evidence type="ECO:0000313" key="4">
    <source>
        <dbReference type="Proteomes" id="UP000238350"/>
    </source>
</evidence>
<keyword evidence="4" id="KW-1185">Reference proteome</keyword>
<feature type="region of interest" description="Disordered" evidence="2">
    <location>
        <begin position="316"/>
        <end position="348"/>
    </location>
</feature>
<evidence type="ECO:0000256" key="1">
    <source>
        <dbReference type="ARBA" id="ARBA00010402"/>
    </source>
</evidence>
<dbReference type="RefSeq" id="XP_024665460.1">
    <property type="nucleotide sequence ID" value="XM_024809692.1"/>
</dbReference>
<organism evidence="3 4">
    <name type="scientific">Wickerhamiella sorbophila</name>
    <dbReference type="NCBI Taxonomy" id="45607"/>
    <lineage>
        <taxon>Eukaryota</taxon>
        <taxon>Fungi</taxon>
        <taxon>Dikarya</taxon>
        <taxon>Ascomycota</taxon>
        <taxon>Saccharomycotina</taxon>
        <taxon>Dipodascomycetes</taxon>
        <taxon>Dipodascales</taxon>
        <taxon>Trichomonascaceae</taxon>
        <taxon>Wickerhamiella</taxon>
    </lineage>
</organism>
<evidence type="ECO:0000256" key="2">
    <source>
        <dbReference type="SAM" id="MobiDB-lite"/>
    </source>
</evidence>
<dbReference type="AlphaFoldDB" id="A0A2T0FKL5"/>
<evidence type="ECO:0000313" key="3">
    <source>
        <dbReference type="EMBL" id="PRT55515.1"/>
    </source>
</evidence>